<reference evidence="2 3" key="1">
    <citation type="submission" date="2021-04" db="EMBL/GenBank/DDBJ databases">
        <authorList>
            <person name="De Guttry C."/>
            <person name="Zahm M."/>
            <person name="Klopp C."/>
            <person name="Cabau C."/>
            <person name="Louis A."/>
            <person name="Berthelot C."/>
            <person name="Parey E."/>
            <person name="Roest Crollius H."/>
            <person name="Montfort J."/>
            <person name="Robinson-Rechavi M."/>
            <person name="Bucao C."/>
            <person name="Bouchez O."/>
            <person name="Gislard M."/>
            <person name="Lluch J."/>
            <person name="Milhes M."/>
            <person name="Lampietro C."/>
            <person name="Lopez Roques C."/>
            <person name="Donnadieu C."/>
            <person name="Braasch I."/>
            <person name="Desvignes T."/>
            <person name="Postlethwait J."/>
            <person name="Bobe J."/>
            <person name="Wedekind C."/>
            <person name="Guiguen Y."/>
        </authorList>
    </citation>
    <scope>NUCLEOTIDE SEQUENCE [LARGE SCALE GENOMIC DNA]</scope>
    <source>
        <strain evidence="2">Cs_M1</strain>
        <tissue evidence="2">Blood</tissue>
    </source>
</reference>
<proteinExistence type="predicted"/>
<dbReference type="AlphaFoldDB" id="A0AAN8QER4"/>
<gene>
    <name evidence="2" type="ORF">J4Q44_G00278580</name>
</gene>
<dbReference type="Pfam" id="PF15125">
    <property type="entry name" value="TMEM238"/>
    <property type="match status" value="1"/>
</dbReference>
<dbReference type="InterPro" id="IPR029365">
    <property type="entry name" value="TMEM238"/>
</dbReference>
<keyword evidence="1" id="KW-1133">Transmembrane helix</keyword>
<evidence type="ECO:0000313" key="2">
    <source>
        <dbReference type="EMBL" id="KAK6301805.1"/>
    </source>
</evidence>
<protein>
    <recommendedName>
        <fullName evidence="4">Transmembrane protein 238</fullName>
    </recommendedName>
</protein>
<feature type="transmembrane region" description="Helical" evidence="1">
    <location>
        <begin position="41"/>
        <end position="62"/>
    </location>
</feature>
<dbReference type="Proteomes" id="UP001356427">
    <property type="component" value="Unassembled WGS sequence"/>
</dbReference>
<dbReference type="PANTHER" id="PTHR28613:SF2">
    <property type="entry name" value="TRANSMEMBRANE PROTEIN 238-LIKE"/>
    <property type="match status" value="1"/>
</dbReference>
<keyword evidence="1" id="KW-0472">Membrane</keyword>
<keyword evidence="3" id="KW-1185">Reference proteome</keyword>
<keyword evidence="1" id="KW-0812">Transmembrane</keyword>
<evidence type="ECO:0000256" key="1">
    <source>
        <dbReference type="SAM" id="Phobius"/>
    </source>
</evidence>
<comment type="caution">
    <text evidence="2">The sequence shown here is derived from an EMBL/GenBank/DDBJ whole genome shotgun (WGS) entry which is preliminary data.</text>
</comment>
<dbReference type="PANTHER" id="PTHR28613">
    <property type="entry name" value="SI:CH211-232M10.4-RELATED"/>
    <property type="match status" value="1"/>
</dbReference>
<evidence type="ECO:0000313" key="3">
    <source>
        <dbReference type="Proteomes" id="UP001356427"/>
    </source>
</evidence>
<sequence length="77" mass="9076">MDYTQYLGRCLLLFFIAIFLDAVGLILFFLGIFAPFSFWDVLVFSGPIIIFLSLFFWIFWYMGNLEVAVDDFLPKTR</sequence>
<evidence type="ECO:0008006" key="4">
    <source>
        <dbReference type="Google" id="ProtNLM"/>
    </source>
</evidence>
<accession>A0AAN8QER4</accession>
<feature type="transmembrane region" description="Helical" evidence="1">
    <location>
        <begin position="12"/>
        <end position="34"/>
    </location>
</feature>
<organism evidence="2 3">
    <name type="scientific">Coregonus suidteri</name>
    <dbReference type="NCBI Taxonomy" id="861788"/>
    <lineage>
        <taxon>Eukaryota</taxon>
        <taxon>Metazoa</taxon>
        <taxon>Chordata</taxon>
        <taxon>Craniata</taxon>
        <taxon>Vertebrata</taxon>
        <taxon>Euteleostomi</taxon>
        <taxon>Actinopterygii</taxon>
        <taxon>Neopterygii</taxon>
        <taxon>Teleostei</taxon>
        <taxon>Protacanthopterygii</taxon>
        <taxon>Salmoniformes</taxon>
        <taxon>Salmonidae</taxon>
        <taxon>Coregoninae</taxon>
        <taxon>Coregonus</taxon>
    </lineage>
</organism>
<dbReference type="EMBL" id="JAGTTL010000026">
    <property type="protein sequence ID" value="KAK6301805.1"/>
    <property type="molecule type" value="Genomic_DNA"/>
</dbReference>
<name>A0AAN8QER4_9TELE</name>